<evidence type="ECO:0000313" key="1">
    <source>
        <dbReference type="EMBL" id="KAK3716322.1"/>
    </source>
</evidence>
<comment type="caution">
    <text evidence="1">The sequence shown here is derived from an EMBL/GenBank/DDBJ whole genome shotgun (WGS) entry which is preliminary data.</text>
</comment>
<organism evidence="1 2">
    <name type="scientific">Vermiconidia calcicola</name>
    <dbReference type="NCBI Taxonomy" id="1690605"/>
    <lineage>
        <taxon>Eukaryota</taxon>
        <taxon>Fungi</taxon>
        <taxon>Dikarya</taxon>
        <taxon>Ascomycota</taxon>
        <taxon>Pezizomycotina</taxon>
        <taxon>Dothideomycetes</taxon>
        <taxon>Dothideomycetidae</taxon>
        <taxon>Mycosphaerellales</taxon>
        <taxon>Extremaceae</taxon>
        <taxon>Vermiconidia</taxon>
    </lineage>
</organism>
<keyword evidence="2" id="KW-1185">Reference proteome</keyword>
<proteinExistence type="predicted"/>
<dbReference type="Proteomes" id="UP001281147">
    <property type="component" value="Unassembled WGS sequence"/>
</dbReference>
<gene>
    <name evidence="1" type="ORF">LTR37_006472</name>
</gene>
<reference evidence="1" key="1">
    <citation type="submission" date="2023-07" db="EMBL/GenBank/DDBJ databases">
        <title>Black Yeasts Isolated from many extreme environments.</title>
        <authorList>
            <person name="Coleine C."/>
            <person name="Stajich J.E."/>
            <person name="Selbmann L."/>
        </authorList>
    </citation>
    <scope>NUCLEOTIDE SEQUENCE</scope>
    <source>
        <strain evidence="1">CCFEE 5714</strain>
    </source>
</reference>
<dbReference type="EMBL" id="JAUTXU010000043">
    <property type="protein sequence ID" value="KAK3716322.1"/>
    <property type="molecule type" value="Genomic_DNA"/>
</dbReference>
<name>A0ACC3NHD3_9PEZI</name>
<evidence type="ECO:0000313" key="2">
    <source>
        <dbReference type="Proteomes" id="UP001281147"/>
    </source>
</evidence>
<sequence>MATIKTVALAGASPRSIGGAVLSALVDAGFTVTVLTRPESSNTFPPAVKVAKVDYSDVENLTTALQGQDAFISTLGYAMIQGQEKLIDAAIAAGVKRVLPSEYGADPESAGRQLPVFAHKVQVEEYIKQKIQGSSTTYSLVCNNEFFDWDLDNNFGVDIKGRKMEIFDGGDVIYTATPLDFVARGIVGVLQHSEETANRVVRLHGTSMTQNKQLEIIQRFVGKEGWEISHASTEDREKEGYEILQKDPTNFVGWAIPFLQCSIWGKRFGGHFENNDNELLGLKEMSEAEVEEVIRSRT</sequence>
<protein>
    <submittedName>
        <fullName evidence="1">Uncharacterized protein</fullName>
    </submittedName>
</protein>
<accession>A0ACC3NHD3</accession>